<dbReference type="PROSITE" id="PS51186">
    <property type="entry name" value="GNAT"/>
    <property type="match status" value="1"/>
</dbReference>
<dbReference type="GO" id="GO:0016747">
    <property type="term" value="F:acyltransferase activity, transferring groups other than amino-acyl groups"/>
    <property type="evidence" value="ECO:0007669"/>
    <property type="project" value="InterPro"/>
</dbReference>
<dbReference type="RefSeq" id="WP_142620824.1">
    <property type="nucleotide sequence ID" value="NZ_VIRM01000027.1"/>
</dbReference>
<evidence type="ECO:0000259" key="1">
    <source>
        <dbReference type="PROSITE" id="PS51186"/>
    </source>
</evidence>
<dbReference type="InterPro" id="IPR000182">
    <property type="entry name" value="GNAT_dom"/>
</dbReference>
<dbReference type="NCBIfam" id="TIGR04045">
    <property type="entry name" value="MSMEG_0567_GNAT"/>
    <property type="match status" value="1"/>
</dbReference>
<protein>
    <submittedName>
        <fullName evidence="2">GNAT family N-acetyltransferase</fullName>
    </submittedName>
</protein>
<dbReference type="InterPro" id="IPR024035">
    <property type="entry name" value="MSMEG_0567_GNAT"/>
</dbReference>
<sequence>MGVRLSRSSSDLGEPALVCRSAVTPDELAQHVRIRQAVFVEEQGLFEQTDQDEFDRDPTTHHVVGYANGVPIGTVRLYRVPSPDGDEVLWKGDRLAVLPGHRHLMLGGPLVRYAVATAASAGGDRMLAFVQLTNVTFFRRLGWSRVGEPVPYVGVPHQQMSIDLT</sequence>
<gene>
    <name evidence="2" type="ORF">FLX08_22055</name>
</gene>
<feature type="domain" description="N-acetyltransferase" evidence="1">
    <location>
        <begin position="18"/>
        <end position="165"/>
    </location>
</feature>
<dbReference type="Gene3D" id="3.40.630.30">
    <property type="match status" value="1"/>
</dbReference>
<dbReference type="CDD" id="cd04301">
    <property type="entry name" value="NAT_SF"/>
    <property type="match status" value="1"/>
</dbReference>
<dbReference type="Proteomes" id="UP000316541">
    <property type="component" value="Unassembled WGS sequence"/>
</dbReference>
<evidence type="ECO:0000313" key="2">
    <source>
        <dbReference type="EMBL" id="TQS19063.1"/>
    </source>
</evidence>
<dbReference type="InterPro" id="IPR016181">
    <property type="entry name" value="Acyl_CoA_acyltransferase"/>
</dbReference>
<dbReference type="AlphaFoldDB" id="A0A544YQK8"/>
<accession>A0A544YQK8</accession>
<name>A0A544YQK8_9ACTN</name>
<proteinExistence type="predicted"/>
<evidence type="ECO:0000313" key="3">
    <source>
        <dbReference type="Proteomes" id="UP000316541"/>
    </source>
</evidence>
<organism evidence="2 3">
    <name type="scientific">Microbispora hainanensis</name>
    <dbReference type="NCBI Taxonomy" id="568844"/>
    <lineage>
        <taxon>Bacteria</taxon>
        <taxon>Bacillati</taxon>
        <taxon>Actinomycetota</taxon>
        <taxon>Actinomycetes</taxon>
        <taxon>Streptosporangiales</taxon>
        <taxon>Streptosporangiaceae</taxon>
        <taxon>Microbispora</taxon>
    </lineage>
</organism>
<dbReference type="EMBL" id="VIRM01000027">
    <property type="protein sequence ID" value="TQS19063.1"/>
    <property type="molecule type" value="Genomic_DNA"/>
</dbReference>
<dbReference type="Pfam" id="PF00583">
    <property type="entry name" value="Acetyltransf_1"/>
    <property type="match status" value="1"/>
</dbReference>
<keyword evidence="2" id="KW-0808">Transferase</keyword>
<dbReference type="SUPFAM" id="SSF55729">
    <property type="entry name" value="Acyl-CoA N-acyltransferases (Nat)"/>
    <property type="match status" value="1"/>
</dbReference>
<comment type="caution">
    <text evidence="2">The sequence shown here is derived from an EMBL/GenBank/DDBJ whole genome shotgun (WGS) entry which is preliminary data.</text>
</comment>
<reference evidence="2 3" key="1">
    <citation type="submission" date="2019-07" db="EMBL/GenBank/DDBJ databases">
        <title>Microbispora hainanensis DSM 45428.</title>
        <authorList>
            <person name="Thawai C."/>
        </authorList>
    </citation>
    <scope>NUCLEOTIDE SEQUENCE [LARGE SCALE GENOMIC DNA]</scope>
    <source>
        <strain evidence="2 3">DSM 45428</strain>
    </source>
</reference>